<feature type="compositionally biased region" description="Polar residues" evidence="1">
    <location>
        <begin position="78"/>
        <end position="105"/>
    </location>
</feature>
<feature type="domain" description="5'-3' DNA helicase ZGRF1-like N-terminal" evidence="2">
    <location>
        <begin position="7"/>
        <end position="72"/>
    </location>
</feature>
<dbReference type="OrthoDB" id="71559at2759"/>
<dbReference type="EMBL" id="JNBS01000405">
    <property type="protein sequence ID" value="OQS05896.1"/>
    <property type="molecule type" value="Genomic_DNA"/>
</dbReference>
<gene>
    <name evidence="3" type="ORF">THRCLA_20498</name>
</gene>
<dbReference type="PANTHER" id="PTHR28535:SF1">
    <property type="entry name" value="PROTEIN ZGRF1"/>
    <property type="match status" value="1"/>
</dbReference>
<dbReference type="Proteomes" id="UP000243217">
    <property type="component" value="Unassembled WGS sequence"/>
</dbReference>
<evidence type="ECO:0000313" key="4">
    <source>
        <dbReference type="Proteomes" id="UP000243217"/>
    </source>
</evidence>
<dbReference type="GO" id="GO:0035861">
    <property type="term" value="C:site of double-strand break"/>
    <property type="evidence" value="ECO:0007669"/>
    <property type="project" value="TreeGrafter"/>
</dbReference>
<dbReference type="PANTHER" id="PTHR28535">
    <property type="entry name" value="ZINC FINGER GRF-TYPE CONTAINING 1"/>
    <property type="match status" value="1"/>
</dbReference>
<sequence length="245" mass="27503">MNSGIACLYTKHKTQKKKTWHDGKLVKLSGKVTLYDEDGKSLDSKPLTEPEWHSEFPLFDFPKFLVEILDEVMPTSSTFASNDLTNEPKPTTSSFQSGRTNQPANSIGKFKKPQIQPPTKRKIDDNESQSAEAQAFTKAFTLSKSTTPVKSIPNRPTLGGIRRRPIPIQMSEPPLKKQIVYDLSDKPVERITGTLQATCMSTPRSTTPKKIQAKDPYMTYIGKVWKNPPPPLSRTVEEILAFLPK</sequence>
<proteinExistence type="predicted"/>
<evidence type="ECO:0000256" key="1">
    <source>
        <dbReference type="SAM" id="MobiDB-lite"/>
    </source>
</evidence>
<dbReference type="Pfam" id="PF10382">
    <property type="entry name" value="ZGRF1-like_N"/>
    <property type="match status" value="1"/>
</dbReference>
<dbReference type="InterPro" id="IPR052800">
    <property type="entry name" value="DNA_Repair_Helicase_ZGRF1"/>
</dbReference>
<evidence type="ECO:0000259" key="2">
    <source>
        <dbReference type="Pfam" id="PF10382"/>
    </source>
</evidence>
<feature type="region of interest" description="Disordered" evidence="1">
    <location>
        <begin position="78"/>
        <end position="133"/>
    </location>
</feature>
<organism evidence="3 4">
    <name type="scientific">Thraustotheca clavata</name>
    <dbReference type="NCBI Taxonomy" id="74557"/>
    <lineage>
        <taxon>Eukaryota</taxon>
        <taxon>Sar</taxon>
        <taxon>Stramenopiles</taxon>
        <taxon>Oomycota</taxon>
        <taxon>Saprolegniomycetes</taxon>
        <taxon>Saprolegniales</taxon>
        <taxon>Achlyaceae</taxon>
        <taxon>Thraustotheca</taxon>
    </lineage>
</organism>
<evidence type="ECO:0000313" key="3">
    <source>
        <dbReference type="EMBL" id="OQS05896.1"/>
    </source>
</evidence>
<name>A0A1W0A6J0_9STRA</name>
<keyword evidence="4" id="KW-1185">Reference proteome</keyword>
<dbReference type="InterPro" id="IPR018838">
    <property type="entry name" value="ZGRF1-like_N"/>
</dbReference>
<protein>
    <recommendedName>
        <fullName evidence="2">5'-3' DNA helicase ZGRF1-like N-terminal domain-containing protein</fullName>
    </recommendedName>
</protein>
<comment type="caution">
    <text evidence="3">The sequence shown here is derived from an EMBL/GenBank/DDBJ whole genome shotgun (WGS) entry which is preliminary data.</text>
</comment>
<dbReference type="GO" id="GO:0006302">
    <property type="term" value="P:double-strand break repair"/>
    <property type="evidence" value="ECO:0007669"/>
    <property type="project" value="TreeGrafter"/>
</dbReference>
<accession>A0A1W0A6J0</accession>
<reference evidence="3 4" key="1">
    <citation type="journal article" date="2014" name="Genome Biol. Evol.">
        <title>The secreted proteins of Achlya hypogyna and Thraustotheca clavata identify the ancestral oomycete secretome and reveal gene acquisitions by horizontal gene transfer.</title>
        <authorList>
            <person name="Misner I."/>
            <person name="Blouin N."/>
            <person name="Leonard G."/>
            <person name="Richards T.A."/>
            <person name="Lane C.E."/>
        </authorList>
    </citation>
    <scope>NUCLEOTIDE SEQUENCE [LARGE SCALE GENOMIC DNA]</scope>
    <source>
        <strain evidence="3 4">ATCC 34112</strain>
    </source>
</reference>
<dbReference type="GO" id="GO:0005634">
    <property type="term" value="C:nucleus"/>
    <property type="evidence" value="ECO:0007669"/>
    <property type="project" value="TreeGrafter"/>
</dbReference>
<dbReference type="AlphaFoldDB" id="A0A1W0A6J0"/>